<dbReference type="PANTHER" id="PTHR24305">
    <property type="entry name" value="CYTOCHROME P450"/>
    <property type="match status" value="1"/>
</dbReference>
<evidence type="ECO:0000256" key="3">
    <source>
        <dbReference type="ARBA" id="ARBA00023002"/>
    </source>
</evidence>
<keyword evidence="8" id="KW-1185">Reference proteome</keyword>
<sequence length="405" mass="46010">MKIIYNRKSLKTPFYASMGSWKGVTSTLGFVDYASAAPTRNNLIQCFQNKNLATLVENISSHISEFCELLRRTTKGNGDVDGVVIFRLLALDIVTDVLWGEQKTLLSSLSDTTPEFLRRFHAFSSYNAMKSFFPGFDTYVRYFGTPKWRQLRQDCSDMDLTAKDALSRWHSEGGHRDKDVLGMLLSMHEAVDERKRVPKDHIPAYMVEMMAAGSSTTSHTATFTCHQLAYHPEIQYKLRKELKTAFPDSANIDEKEMMDLPMLDAVLRETMRSMPMIPGPLERLLGEAVTVDRLQIPSGVIASTAAYDQCRLPSVFPDPESWHPERWFEASDAMHLNWIPFGYGSRSCPGSNLAMTELKYMIGTTFRLFQVGPPENHAQEPLELRDVFVSAQKSGQCWLRFKEDA</sequence>
<evidence type="ECO:0000256" key="2">
    <source>
        <dbReference type="ARBA" id="ARBA00022723"/>
    </source>
</evidence>
<dbReference type="GeneID" id="71987337"/>
<comment type="similarity">
    <text evidence="6">Belongs to the cytochrome P450 family.</text>
</comment>
<dbReference type="SUPFAM" id="SSF48264">
    <property type="entry name" value="Cytochrome P450"/>
    <property type="match status" value="1"/>
</dbReference>
<evidence type="ECO:0000256" key="6">
    <source>
        <dbReference type="RuleBase" id="RU000461"/>
    </source>
</evidence>
<dbReference type="InterPro" id="IPR001128">
    <property type="entry name" value="Cyt_P450"/>
</dbReference>
<reference evidence="7" key="2">
    <citation type="journal article" date="2022" name="Microb. Genom.">
        <title>A chromosome-scale genome assembly of the tomato pathogen Cladosporium fulvum reveals a compartmentalized genome architecture and the presence of a dispensable chromosome.</title>
        <authorList>
            <person name="Zaccaron A.Z."/>
            <person name="Chen L.H."/>
            <person name="Samaras A."/>
            <person name="Stergiopoulos I."/>
        </authorList>
    </citation>
    <scope>NUCLEOTIDE SEQUENCE</scope>
    <source>
        <strain evidence="7">Race5_Kim</strain>
    </source>
</reference>
<dbReference type="EMBL" id="CP090168">
    <property type="protein sequence ID" value="UJO19195.1"/>
    <property type="molecule type" value="Genomic_DNA"/>
</dbReference>
<dbReference type="KEGG" id="ffu:CLAFUR5_07459"/>
<reference evidence="7" key="1">
    <citation type="submission" date="2021-12" db="EMBL/GenBank/DDBJ databases">
        <authorList>
            <person name="Zaccaron A."/>
            <person name="Stergiopoulos I."/>
        </authorList>
    </citation>
    <scope>NUCLEOTIDE SEQUENCE</scope>
    <source>
        <strain evidence="7">Race5_Kim</strain>
    </source>
</reference>
<dbReference type="GO" id="GO:0016705">
    <property type="term" value="F:oxidoreductase activity, acting on paired donors, with incorporation or reduction of molecular oxygen"/>
    <property type="evidence" value="ECO:0007669"/>
    <property type="project" value="InterPro"/>
</dbReference>
<dbReference type="AlphaFoldDB" id="A0A9Q8UR01"/>
<evidence type="ECO:0000313" key="7">
    <source>
        <dbReference type="EMBL" id="UJO19195.1"/>
    </source>
</evidence>
<dbReference type="GO" id="GO:0044550">
    <property type="term" value="P:secondary metabolite biosynthetic process"/>
    <property type="evidence" value="ECO:0007669"/>
    <property type="project" value="UniProtKB-ARBA"/>
</dbReference>
<gene>
    <name evidence="7" type="ORF">CLAFUR5_07459</name>
</gene>
<evidence type="ECO:0000313" key="8">
    <source>
        <dbReference type="Proteomes" id="UP000756132"/>
    </source>
</evidence>
<dbReference type="PRINTS" id="PR00385">
    <property type="entry name" value="P450"/>
</dbReference>
<dbReference type="GO" id="GO:0004497">
    <property type="term" value="F:monooxygenase activity"/>
    <property type="evidence" value="ECO:0007669"/>
    <property type="project" value="UniProtKB-KW"/>
</dbReference>
<keyword evidence="4 5" id="KW-0408">Iron</keyword>
<organism evidence="7 8">
    <name type="scientific">Passalora fulva</name>
    <name type="common">Tomato leaf mold</name>
    <name type="synonym">Cladosporium fulvum</name>
    <dbReference type="NCBI Taxonomy" id="5499"/>
    <lineage>
        <taxon>Eukaryota</taxon>
        <taxon>Fungi</taxon>
        <taxon>Dikarya</taxon>
        <taxon>Ascomycota</taxon>
        <taxon>Pezizomycotina</taxon>
        <taxon>Dothideomycetes</taxon>
        <taxon>Dothideomycetidae</taxon>
        <taxon>Mycosphaerellales</taxon>
        <taxon>Mycosphaerellaceae</taxon>
        <taxon>Fulvia</taxon>
    </lineage>
</organism>
<dbReference type="OrthoDB" id="1470350at2759"/>
<dbReference type="GO" id="GO:0005506">
    <property type="term" value="F:iron ion binding"/>
    <property type="evidence" value="ECO:0007669"/>
    <property type="project" value="InterPro"/>
</dbReference>
<evidence type="ECO:0000256" key="1">
    <source>
        <dbReference type="ARBA" id="ARBA00001971"/>
    </source>
</evidence>
<evidence type="ECO:0000256" key="4">
    <source>
        <dbReference type="ARBA" id="ARBA00023004"/>
    </source>
</evidence>
<keyword evidence="2 5" id="KW-0479">Metal-binding</keyword>
<accession>A0A9Q8UR01</accession>
<dbReference type="InterPro" id="IPR017972">
    <property type="entry name" value="Cyt_P450_CS"/>
</dbReference>
<keyword evidence="5 6" id="KW-0349">Heme</keyword>
<dbReference type="Proteomes" id="UP000756132">
    <property type="component" value="Chromosome 6"/>
</dbReference>
<protein>
    <submittedName>
        <fullName evidence="7">Cholesterol side-chain cleavage enzyme, mitochondrial</fullName>
    </submittedName>
</protein>
<dbReference type="PROSITE" id="PS00086">
    <property type="entry name" value="CYTOCHROME_P450"/>
    <property type="match status" value="1"/>
</dbReference>
<keyword evidence="3 6" id="KW-0560">Oxidoreductase</keyword>
<dbReference type="InterPro" id="IPR002401">
    <property type="entry name" value="Cyt_P450_E_grp-I"/>
</dbReference>
<dbReference type="PANTHER" id="PTHR24305:SF235">
    <property type="entry name" value="CYTOCHROME P450 MONOOXYGENASE APDB-RELATED"/>
    <property type="match status" value="1"/>
</dbReference>
<dbReference type="Gene3D" id="1.10.630.10">
    <property type="entry name" value="Cytochrome P450"/>
    <property type="match status" value="1"/>
</dbReference>
<name>A0A9Q8UR01_PASFU</name>
<feature type="binding site" description="axial binding residue" evidence="5">
    <location>
        <position position="348"/>
    </location>
    <ligand>
        <name>heme</name>
        <dbReference type="ChEBI" id="CHEBI:30413"/>
    </ligand>
    <ligandPart>
        <name>Fe</name>
        <dbReference type="ChEBI" id="CHEBI:18248"/>
    </ligandPart>
</feature>
<dbReference type="Pfam" id="PF00067">
    <property type="entry name" value="p450"/>
    <property type="match status" value="1"/>
</dbReference>
<dbReference type="GO" id="GO:0020037">
    <property type="term" value="F:heme binding"/>
    <property type="evidence" value="ECO:0007669"/>
    <property type="project" value="InterPro"/>
</dbReference>
<evidence type="ECO:0000256" key="5">
    <source>
        <dbReference type="PIRSR" id="PIRSR602401-1"/>
    </source>
</evidence>
<dbReference type="InterPro" id="IPR036396">
    <property type="entry name" value="Cyt_P450_sf"/>
</dbReference>
<dbReference type="PRINTS" id="PR00463">
    <property type="entry name" value="EP450I"/>
</dbReference>
<keyword evidence="6" id="KW-0503">Monooxygenase</keyword>
<dbReference type="RefSeq" id="XP_047763561.1">
    <property type="nucleotide sequence ID" value="XM_047906607.1"/>
</dbReference>
<comment type="cofactor">
    <cofactor evidence="1 5">
        <name>heme</name>
        <dbReference type="ChEBI" id="CHEBI:30413"/>
    </cofactor>
</comment>
<dbReference type="InterPro" id="IPR050121">
    <property type="entry name" value="Cytochrome_P450_monoxygenase"/>
</dbReference>
<proteinExistence type="inferred from homology"/>